<evidence type="ECO:0000256" key="4">
    <source>
        <dbReference type="ARBA" id="ARBA00023125"/>
    </source>
</evidence>
<evidence type="ECO:0000256" key="3">
    <source>
        <dbReference type="ARBA" id="ARBA00022705"/>
    </source>
</evidence>
<dbReference type="EMBL" id="CCYD01002047">
    <property type="protein sequence ID" value="CEG46347.1"/>
    <property type="molecule type" value="Genomic_DNA"/>
</dbReference>
<evidence type="ECO:0000313" key="9">
    <source>
        <dbReference type="EMBL" id="CEG46347.1"/>
    </source>
</evidence>
<sequence>MQDAAFSTGVSIQYPKIQAAKTSKHQNERADSPFPFPTDTKVSSEREDRIDTKAYSMCQELAYHFVCKMTRDAVQDILQKSNDTSYNQVLTFLQTFCTQNASMTAANDSMIELSPSGRQQNDSNTPVIQFPAFHGYPTASIIAGTDATSSDLWMKPLMHKLQRTFPLCIILPRDVATARRLIEWLAARLALLIAAKQQEEKWLEEVVETFDMLPPKLLVKKPIRRMTRHHDAMKENKESDMSDENFISSTESEQSDTDCAYASKKKRKKQRRAAPVAYGRWTMSKLLVTIQNHINELLASNCGDTSREYIAMIEELVQTRLDEVLSLARKSRDNEDEIIIQIITCFDAALSWLQTKLTLCRNTAVKLLNVASESKFSTSIYIGSTEMALALILQRVLCQYTSFLDDCKINAPILIDRRKLVKKELIKHRNYYSFSDEGPPPIMSKFSFQPFLVLCIEQLEVFSQQVFGDFLEIWTHFVRHHHDRHPNNATNCTLGFVIGVASATSPALRRLNLSITNCLELQFFSLVDSRKCFDDILESLVVNAKLPLTLSGDVLQAIARRHRILPSVPRLLLALRLLLFTHFRSYPWSFLALAVDIVASAGESPILFAAEMTHLPSRVSIWLKRQRSRVFRKTEENGTSLESNLLSWLTFCSDFELSDLSTRVFSSDIVDTAKNWTKVLELALESERRRRRRWRLGWECFRTACSWLDVRRDGKDGEDVVVMHLALALDGRLGETPIFTEIVRRIQTCRWVVTIGLIQQWKNLWSVFGSSEDEIVENTLSELATLCAYARSEKTRSEMLKALRNEIVTVFKTRLVIALLQPRTPDKMSKAELLVSSWSVLKDASVLEDRLRFEYHDHLRNVLQEAGIGDQIANSKCESSWVHDIGLAFLFYQESASASLSLCEWYESFSFELEQESNSKADTSTKKQKLTRFRDNPAIKARFVRAVCTLRHWGFLKNDAPRDLEQDIIEKLVFI</sequence>
<keyword evidence="3" id="KW-0235">DNA replication</keyword>
<dbReference type="GO" id="GO:0006270">
    <property type="term" value="P:DNA replication initiation"/>
    <property type="evidence" value="ECO:0007669"/>
    <property type="project" value="TreeGrafter"/>
</dbReference>
<evidence type="ECO:0000313" key="10">
    <source>
        <dbReference type="Proteomes" id="UP000054928"/>
    </source>
</evidence>
<dbReference type="Proteomes" id="UP000054928">
    <property type="component" value="Unassembled WGS sequence"/>
</dbReference>
<evidence type="ECO:0000256" key="1">
    <source>
        <dbReference type="ARBA" id="ARBA00004123"/>
    </source>
</evidence>
<dbReference type="Pfam" id="PF07034">
    <property type="entry name" value="ORC3_N"/>
    <property type="match status" value="1"/>
</dbReference>
<dbReference type="InterPro" id="IPR020795">
    <property type="entry name" value="ORC3"/>
</dbReference>
<dbReference type="InterPro" id="IPR040855">
    <property type="entry name" value="ORC_WH_C"/>
</dbReference>
<dbReference type="GO" id="GO:0005656">
    <property type="term" value="C:nuclear pre-replicative complex"/>
    <property type="evidence" value="ECO:0007669"/>
    <property type="project" value="TreeGrafter"/>
</dbReference>
<accession>A0A0N7L782</accession>
<dbReference type="AlphaFoldDB" id="A0A0N7L782"/>
<feature type="region of interest" description="Disordered" evidence="6">
    <location>
        <begin position="234"/>
        <end position="266"/>
    </location>
</feature>
<dbReference type="GO" id="GO:0031261">
    <property type="term" value="C:DNA replication preinitiation complex"/>
    <property type="evidence" value="ECO:0007669"/>
    <property type="project" value="TreeGrafter"/>
</dbReference>
<feature type="domain" description="Origin recognition complex subunit 3 N-terminal" evidence="7">
    <location>
        <begin position="7"/>
        <end position="591"/>
    </location>
</feature>
<proteinExistence type="inferred from homology"/>
<dbReference type="PANTHER" id="PTHR12748">
    <property type="entry name" value="ORIGIN RECOGNITION COMPLEX SUBUNIT 3"/>
    <property type="match status" value="1"/>
</dbReference>
<evidence type="ECO:0000256" key="2">
    <source>
        <dbReference type="ARBA" id="ARBA00010977"/>
    </source>
</evidence>
<dbReference type="OMA" id="AYHFACE"/>
<dbReference type="OrthoDB" id="10265211at2759"/>
<evidence type="ECO:0000256" key="6">
    <source>
        <dbReference type="SAM" id="MobiDB-lite"/>
    </source>
</evidence>
<organism evidence="9 10">
    <name type="scientific">Plasmopara halstedii</name>
    <name type="common">Downy mildew of sunflower</name>
    <dbReference type="NCBI Taxonomy" id="4781"/>
    <lineage>
        <taxon>Eukaryota</taxon>
        <taxon>Sar</taxon>
        <taxon>Stramenopiles</taxon>
        <taxon>Oomycota</taxon>
        <taxon>Peronosporomycetes</taxon>
        <taxon>Peronosporales</taxon>
        <taxon>Peronosporaceae</taxon>
        <taxon>Plasmopara</taxon>
    </lineage>
</organism>
<evidence type="ECO:0000259" key="8">
    <source>
        <dbReference type="Pfam" id="PF18137"/>
    </source>
</evidence>
<dbReference type="GO" id="GO:0003688">
    <property type="term" value="F:DNA replication origin binding"/>
    <property type="evidence" value="ECO:0007669"/>
    <property type="project" value="TreeGrafter"/>
</dbReference>
<protein>
    <submittedName>
        <fullName evidence="9">Origin recognition complex, subunit 3</fullName>
    </submittedName>
</protein>
<dbReference type="STRING" id="4781.A0A0N7L782"/>
<dbReference type="GeneID" id="36397806"/>
<feature type="domain" description="Origin recognition complex subunit 3 winged helix C-terminal" evidence="8">
    <location>
        <begin position="871"/>
        <end position="974"/>
    </location>
</feature>
<dbReference type="RefSeq" id="XP_024582716.1">
    <property type="nucleotide sequence ID" value="XM_024717193.1"/>
</dbReference>
<keyword evidence="5" id="KW-0539">Nucleus</keyword>
<dbReference type="PANTHER" id="PTHR12748:SF0">
    <property type="entry name" value="ORIGIN RECOGNITION COMPLEX SUBUNIT 3"/>
    <property type="match status" value="1"/>
</dbReference>
<reference evidence="10" key="1">
    <citation type="submission" date="2014-09" db="EMBL/GenBank/DDBJ databases">
        <authorList>
            <person name="Sharma Rahul"/>
            <person name="Thines Marco"/>
        </authorList>
    </citation>
    <scope>NUCLEOTIDE SEQUENCE [LARGE SCALE GENOMIC DNA]</scope>
</reference>
<comment type="similarity">
    <text evidence="2">Belongs to the ORC3 family.</text>
</comment>
<evidence type="ECO:0000256" key="5">
    <source>
        <dbReference type="ARBA" id="ARBA00023242"/>
    </source>
</evidence>
<dbReference type="GO" id="GO:0005664">
    <property type="term" value="C:nuclear origin of replication recognition complex"/>
    <property type="evidence" value="ECO:0007669"/>
    <property type="project" value="InterPro"/>
</dbReference>
<comment type="subcellular location">
    <subcellularLocation>
        <location evidence="1">Nucleus</location>
    </subcellularLocation>
</comment>
<keyword evidence="4" id="KW-0238">DNA-binding</keyword>
<dbReference type="InterPro" id="IPR045667">
    <property type="entry name" value="ORC3_N"/>
</dbReference>
<dbReference type="Pfam" id="PF18137">
    <property type="entry name" value="WHD_ORC"/>
    <property type="match status" value="1"/>
</dbReference>
<keyword evidence="10" id="KW-1185">Reference proteome</keyword>
<name>A0A0N7L782_PLAHL</name>
<evidence type="ECO:0000259" key="7">
    <source>
        <dbReference type="Pfam" id="PF07034"/>
    </source>
</evidence>
<feature type="region of interest" description="Disordered" evidence="6">
    <location>
        <begin position="18"/>
        <end position="45"/>
    </location>
</feature>